<dbReference type="Pfam" id="PF01042">
    <property type="entry name" value="Ribonuc_L-PSP"/>
    <property type="match status" value="1"/>
</dbReference>
<evidence type="ECO:0000256" key="1">
    <source>
        <dbReference type="ARBA" id="ARBA00010552"/>
    </source>
</evidence>
<feature type="chain" id="PRO_5020367654" evidence="2">
    <location>
        <begin position="21"/>
        <end position="159"/>
    </location>
</feature>
<dbReference type="AlphaFoldDB" id="A0A4Q5LM91"/>
<dbReference type="InterPro" id="IPR035959">
    <property type="entry name" value="RutC-like_sf"/>
</dbReference>
<dbReference type="OrthoDB" id="9803101at2"/>
<dbReference type="RefSeq" id="WP_129876423.1">
    <property type="nucleotide sequence ID" value="NZ_SEWG01000003.1"/>
</dbReference>
<feature type="signal peptide" evidence="2">
    <location>
        <begin position="1"/>
        <end position="20"/>
    </location>
</feature>
<dbReference type="PANTHER" id="PTHR11803:SF58">
    <property type="entry name" value="PROTEIN HMF1-RELATED"/>
    <property type="match status" value="1"/>
</dbReference>
<proteinExistence type="inferred from homology"/>
<reference evidence="3 4" key="1">
    <citation type="submission" date="2019-02" db="EMBL/GenBank/DDBJ databases">
        <title>Bacterial novel species Mucilaginibacter sp. 17JY9-4 isolated from soil.</title>
        <authorList>
            <person name="Jung H.-Y."/>
        </authorList>
    </citation>
    <scope>NUCLEOTIDE SEQUENCE [LARGE SCALE GENOMIC DNA]</scope>
    <source>
        <strain evidence="3 4">17JY9-4</strain>
    </source>
</reference>
<dbReference type="Gene3D" id="3.30.1330.40">
    <property type="entry name" value="RutC-like"/>
    <property type="match status" value="1"/>
</dbReference>
<comment type="similarity">
    <text evidence="1">Belongs to the RutC family.</text>
</comment>
<dbReference type="GO" id="GO:0005829">
    <property type="term" value="C:cytosol"/>
    <property type="evidence" value="ECO:0007669"/>
    <property type="project" value="TreeGrafter"/>
</dbReference>
<keyword evidence="2" id="KW-0732">Signal</keyword>
<comment type="caution">
    <text evidence="3">The sequence shown here is derived from an EMBL/GenBank/DDBJ whole genome shotgun (WGS) entry which is preliminary data.</text>
</comment>
<keyword evidence="4" id="KW-1185">Reference proteome</keyword>
<dbReference type="Proteomes" id="UP000293331">
    <property type="component" value="Unassembled WGS sequence"/>
</dbReference>
<protein>
    <submittedName>
        <fullName evidence="3">RidA family protein</fullName>
    </submittedName>
</protein>
<evidence type="ECO:0000313" key="3">
    <source>
        <dbReference type="EMBL" id="RYU90874.1"/>
    </source>
</evidence>
<dbReference type="CDD" id="cd00448">
    <property type="entry name" value="YjgF_YER057c_UK114_family"/>
    <property type="match status" value="1"/>
</dbReference>
<evidence type="ECO:0000313" key="4">
    <source>
        <dbReference type="Proteomes" id="UP000293331"/>
    </source>
</evidence>
<evidence type="ECO:0000256" key="2">
    <source>
        <dbReference type="SAM" id="SignalP"/>
    </source>
</evidence>
<dbReference type="PROSITE" id="PS51257">
    <property type="entry name" value="PROKAR_LIPOPROTEIN"/>
    <property type="match status" value="1"/>
</dbReference>
<accession>A0A4Q5LM91</accession>
<sequence>MNKRVPLILISIFIACIAQAQILPQRTVTFKNPPGVSAPKGYSHSAEIDLGKSKMLILSGQVAFDENGTLVGKDDMGKQTEQVFTNIKRIVTDAGGSMNDVVKLTFYLRDVSKIQQVRDVRDKYINTQTPPASTLVEVSRLFRDDVLIEIEATAVIPKG</sequence>
<dbReference type="InterPro" id="IPR006175">
    <property type="entry name" value="YjgF/YER057c/UK114"/>
</dbReference>
<dbReference type="SUPFAM" id="SSF55298">
    <property type="entry name" value="YjgF-like"/>
    <property type="match status" value="1"/>
</dbReference>
<name>A0A4Q5LM91_9SPHI</name>
<gene>
    <name evidence="3" type="ORF">EWM62_09545</name>
</gene>
<dbReference type="PANTHER" id="PTHR11803">
    <property type="entry name" value="2-IMINOBUTANOATE/2-IMINOPROPANOATE DEAMINASE RIDA"/>
    <property type="match status" value="1"/>
</dbReference>
<dbReference type="GO" id="GO:0019239">
    <property type="term" value="F:deaminase activity"/>
    <property type="evidence" value="ECO:0007669"/>
    <property type="project" value="TreeGrafter"/>
</dbReference>
<organism evidence="3 4">
    <name type="scientific">Mucilaginibacter terrigena</name>
    <dbReference type="NCBI Taxonomy" id="2492395"/>
    <lineage>
        <taxon>Bacteria</taxon>
        <taxon>Pseudomonadati</taxon>
        <taxon>Bacteroidota</taxon>
        <taxon>Sphingobacteriia</taxon>
        <taxon>Sphingobacteriales</taxon>
        <taxon>Sphingobacteriaceae</taxon>
        <taxon>Mucilaginibacter</taxon>
    </lineage>
</organism>
<dbReference type="EMBL" id="SEWG01000003">
    <property type="protein sequence ID" value="RYU90874.1"/>
    <property type="molecule type" value="Genomic_DNA"/>
</dbReference>